<dbReference type="GO" id="GO:0005886">
    <property type="term" value="C:plasma membrane"/>
    <property type="evidence" value="ECO:0007669"/>
    <property type="project" value="UniProtKB-SubCell"/>
</dbReference>
<comment type="subcellular location">
    <subcellularLocation>
        <location evidence="1">Cell membrane</location>
        <topology evidence="1">Multi-pass membrane protein</topology>
    </subcellularLocation>
</comment>
<feature type="transmembrane region" description="Helical" evidence="12">
    <location>
        <begin position="1338"/>
        <end position="1359"/>
    </location>
</feature>
<evidence type="ECO:0000256" key="11">
    <source>
        <dbReference type="SAM" id="MobiDB-lite"/>
    </source>
</evidence>
<evidence type="ECO:0000256" key="8">
    <source>
        <dbReference type="ARBA" id="ARBA00022989"/>
    </source>
</evidence>
<organism evidence="15 16">
    <name type="scientific">Acer yangbiense</name>
    <dbReference type="NCBI Taxonomy" id="1000413"/>
    <lineage>
        <taxon>Eukaryota</taxon>
        <taxon>Viridiplantae</taxon>
        <taxon>Streptophyta</taxon>
        <taxon>Embryophyta</taxon>
        <taxon>Tracheophyta</taxon>
        <taxon>Spermatophyta</taxon>
        <taxon>Magnoliopsida</taxon>
        <taxon>eudicotyledons</taxon>
        <taxon>Gunneridae</taxon>
        <taxon>Pentapetalae</taxon>
        <taxon>rosids</taxon>
        <taxon>malvids</taxon>
        <taxon>Sapindales</taxon>
        <taxon>Sapindaceae</taxon>
        <taxon>Hippocastanoideae</taxon>
        <taxon>Acereae</taxon>
        <taxon>Acer</taxon>
    </lineage>
</organism>
<dbReference type="Proteomes" id="UP000323000">
    <property type="component" value="Chromosome 8"/>
</dbReference>
<evidence type="ECO:0000256" key="10">
    <source>
        <dbReference type="ARBA" id="ARBA00061463"/>
    </source>
</evidence>
<evidence type="ECO:0000313" key="16">
    <source>
        <dbReference type="Proteomes" id="UP000323000"/>
    </source>
</evidence>
<keyword evidence="7" id="KW-0029">Amino-acid transport</keyword>
<accession>A0A5C7HKF1</accession>
<evidence type="ECO:0000256" key="12">
    <source>
        <dbReference type="SAM" id="Phobius"/>
    </source>
</evidence>
<evidence type="ECO:0000256" key="3">
    <source>
        <dbReference type="ARBA" id="ARBA00019694"/>
    </source>
</evidence>
<name>A0A5C7HKF1_9ROSI</name>
<dbReference type="InterPro" id="IPR021419">
    <property type="entry name" value="Mediator_Med25_VWA"/>
</dbReference>
<dbReference type="Pfam" id="PF11265">
    <property type="entry name" value="Med25_VWA"/>
    <property type="match status" value="1"/>
</dbReference>
<keyword evidence="16" id="KW-1185">Reference proteome</keyword>
<sequence>MADKKLIIAVEGTAAMGPFWDTVVTDYLKKIVRSLYQFLYLSLFFCSCGFTAIVTVKGITVLAIEVISVLCFCSNELAGQCRRQDRTAVDQSPARSESSSMSPEHGQWLEENWGEGSLRLNRVCASPCALHLNASCSRGPLRLKAPKASNNYGLAKIFLNGKEKNSLFLIDVFIFFKIQKTSTYNVELSLVTFNTHGSYCGTLLRRFSPNCTEACASLVLDEAYPKLTKARTSLLCLKINIFFYFHPPFAACLVQRSGWTKDVDIFLHWLSTIPFAGGGFNDAAIAEGLSEALMMFSNAPNGSQNQQNVDGQKHCILVTASNPHPLPTPVYRPQIQNLEQSENIEAQTESRLSDAETLAKSFDQCSVSLSIICPKQLPKVRAIYNAAKRNLRAADPPVDNGKNPQFLLLISENFMEARAALSRPGVTSLASNQNPVKMDIAPVASVTGPAQTSIPSGYLSNDCLFIVLLTLFSFSVNGPMMNRQPISVGNVPTATVKVEPSTVSSMGTGPAYPHMPSVPRPASQGVPSLQTSSPSSTSQEMITNSDNVPELKPIVNGMSQPLRPGPPAAANVSILNNLSQARQVMNSAALTGGTGLQSIGQTPMAMHMSNMISSGMASSVPAAQTVFSSGQSGITSVTGSGTLTGTSQVPQNSSLNSFTSATSNMSGNSNLGISQPMGTIQGGVSMGQPIPGMSQGNHSGAQMVQSGISMNQNMMSGLGPSGVSSSGPGTMIPTPGMSQQAQSGMQQLGVNNNSAANMPLSQQTSSALQTSQSKYVKVWEGNLSGQRQGQPVFITKLEGYRSSSASETLAANWPTTMQIVRLISQDHMNNKQYVGKADFLVFRAMNQHGFLGQLQEKKLCAVIQLPSQTLLLSVSDKACRLIGMLFPGPQQMVGSGMGQGYVQGAGRTQLVSQSQVSSQGPSNMPGGGVLSLLAQKMGSASSPLPKEVESSEKWRDANSSRQAKWWYSTFHTVTAMIGAGVLSLPYAMAYLGWGPGTMVLVLSWCMTLHTMWQMIQLHECVPGTRFDRYIDLGRHAFGPKLGPWIVLPQQLIVQVGCDIVYMVTGGKCLKKFSEMACTNCTPIRQSYWILIFGSLHFFLSQLPNFNSVAGVSLAAAVMSLSYSTIAWAGCLSHGQIDNVSYAYKSTSSADYMFRVFNALGQISFAFAGHAVVLEIQATIPSTPDKPSKKPMWKGAVCAYFINAICYFPVAMIGYWAFGQDVDDNVLMALRRPPWLIAAANLMVVVHVIGSYQVYAMPVFDMLERMIMNKLNFPPGLVLRLVVRSAYVAFTLFVGVTFPFFGDLLGFFGGFGFAPTSYFLPSVMWLVIKKPKRFSINWFINWACIFVGVFIMLASTIGGFRNIVTDASTYSFYT</sequence>
<evidence type="ECO:0000256" key="1">
    <source>
        <dbReference type="ARBA" id="ARBA00004651"/>
    </source>
</evidence>
<feature type="compositionally biased region" description="Low complexity" evidence="11">
    <location>
        <begin position="527"/>
        <end position="539"/>
    </location>
</feature>
<feature type="transmembrane region" description="Helical" evidence="12">
    <location>
        <begin position="1280"/>
        <end position="1300"/>
    </location>
</feature>
<dbReference type="GO" id="GO:0015171">
    <property type="term" value="F:amino acid transmembrane transporter activity"/>
    <property type="evidence" value="ECO:0007669"/>
    <property type="project" value="UniProtKB-ARBA"/>
</dbReference>
<keyword evidence="5" id="KW-1003">Cell membrane</keyword>
<comment type="caution">
    <text evidence="15">The sequence shown here is derived from an EMBL/GenBank/DDBJ whole genome shotgun (WGS) entry which is preliminary data.</text>
</comment>
<evidence type="ECO:0000256" key="9">
    <source>
        <dbReference type="ARBA" id="ARBA00023136"/>
    </source>
</evidence>
<evidence type="ECO:0000259" key="13">
    <source>
        <dbReference type="Pfam" id="PF01490"/>
    </source>
</evidence>
<comment type="similarity">
    <text evidence="10">Belongs to the amino acid/polyamine transporter 2 family. Amino acid/auxin permease (AAAP) (TC 2.A.18.2) subfamily.</text>
</comment>
<feature type="domain" description="Amino acid transporter transmembrane" evidence="13">
    <location>
        <begin position="962"/>
        <end position="1358"/>
    </location>
</feature>
<dbReference type="EMBL" id="VAHF01000008">
    <property type="protein sequence ID" value="TXG56802.1"/>
    <property type="molecule type" value="Genomic_DNA"/>
</dbReference>
<feature type="transmembrane region" description="Helical" evidence="12">
    <location>
        <begin position="990"/>
        <end position="1008"/>
    </location>
</feature>
<evidence type="ECO:0000256" key="5">
    <source>
        <dbReference type="ARBA" id="ARBA00022475"/>
    </source>
</evidence>
<keyword evidence="6 12" id="KW-0812">Transmembrane</keyword>
<dbReference type="GO" id="GO:0045944">
    <property type="term" value="P:positive regulation of transcription by RNA polymerase II"/>
    <property type="evidence" value="ECO:0007669"/>
    <property type="project" value="TreeGrafter"/>
</dbReference>
<dbReference type="GO" id="GO:0016592">
    <property type="term" value="C:mediator complex"/>
    <property type="evidence" value="ECO:0007669"/>
    <property type="project" value="TreeGrafter"/>
</dbReference>
<dbReference type="PANTHER" id="PTHR12433">
    <property type="entry name" value="MEDIATOR OF RNA POLYMERASE II TRANSCRIPTION SUBUNIT 25"/>
    <property type="match status" value="1"/>
</dbReference>
<keyword evidence="4" id="KW-0813">Transport</keyword>
<protein>
    <recommendedName>
        <fullName evidence="3">Mediator of RNA polymerase II transcription subunit 25</fullName>
    </recommendedName>
</protein>
<dbReference type="PANTHER" id="PTHR12433:SF11">
    <property type="entry name" value="MEDIATOR OF RNA POLYMERASE II TRANSCRIPTION SUBUNIT 25"/>
    <property type="match status" value="1"/>
</dbReference>
<evidence type="ECO:0000256" key="6">
    <source>
        <dbReference type="ARBA" id="ARBA00022692"/>
    </source>
</evidence>
<evidence type="ECO:0000256" key="2">
    <source>
        <dbReference type="ARBA" id="ARBA00009102"/>
    </source>
</evidence>
<feature type="transmembrane region" description="Helical" evidence="12">
    <location>
        <begin position="1237"/>
        <end position="1259"/>
    </location>
</feature>
<keyword evidence="8 12" id="KW-1133">Transmembrane helix</keyword>
<dbReference type="GO" id="GO:0005667">
    <property type="term" value="C:transcription regulator complex"/>
    <property type="evidence" value="ECO:0007669"/>
    <property type="project" value="TreeGrafter"/>
</dbReference>
<feature type="region of interest" description="Disordered" evidence="11">
    <location>
        <begin position="501"/>
        <end position="543"/>
    </location>
</feature>
<feature type="transmembrane region" description="Helical" evidence="12">
    <location>
        <begin position="38"/>
        <end position="64"/>
    </location>
</feature>
<evidence type="ECO:0000256" key="7">
    <source>
        <dbReference type="ARBA" id="ARBA00022970"/>
    </source>
</evidence>
<reference evidence="16" key="1">
    <citation type="journal article" date="2019" name="Gigascience">
        <title>De novo genome assembly of the endangered Acer yangbiense, a plant species with extremely small populations endemic to Yunnan Province, China.</title>
        <authorList>
            <person name="Yang J."/>
            <person name="Wariss H.M."/>
            <person name="Tao L."/>
            <person name="Zhang R."/>
            <person name="Yun Q."/>
            <person name="Hollingsworth P."/>
            <person name="Dao Z."/>
            <person name="Luo G."/>
            <person name="Guo H."/>
            <person name="Ma Y."/>
            <person name="Sun W."/>
        </authorList>
    </citation>
    <scope>NUCLEOTIDE SEQUENCE [LARGE SCALE GENOMIC DNA]</scope>
    <source>
        <strain evidence="16">cv. Malutang</strain>
    </source>
</reference>
<evidence type="ECO:0000259" key="14">
    <source>
        <dbReference type="Pfam" id="PF11265"/>
    </source>
</evidence>
<feature type="transmembrane region" description="Helical" evidence="12">
    <location>
        <begin position="1306"/>
        <end position="1326"/>
    </location>
</feature>
<gene>
    <name evidence="15" type="ORF">EZV62_018115</name>
</gene>
<comment type="similarity">
    <text evidence="2">Belongs to the Mediator complex subunit 25 family.</text>
</comment>
<proteinExistence type="inferred from homology"/>
<keyword evidence="9 12" id="KW-0472">Membrane</keyword>
<dbReference type="OrthoDB" id="7690434at2759"/>
<dbReference type="Pfam" id="PF01490">
    <property type="entry name" value="Aa_trans"/>
    <property type="match status" value="1"/>
</dbReference>
<feature type="domain" description="Mediator of RNA polymerase II transcription subunit 25 von Willebrand factor type A" evidence="14">
    <location>
        <begin position="250"/>
        <end position="412"/>
    </location>
</feature>
<feature type="transmembrane region" description="Helical" evidence="12">
    <location>
        <begin position="1196"/>
        <end position="1217"/>
    </location>
</feature>
<evidence type="ECO:0000313" key="15">
    <source>
        <dbReference type="EMBL" id="TXG56802.1"/>
    </source>
</evidence>
<dbReference type="InterPro" id="IPR013057">
    <property type="entry name" value="AA_transpt_TM"/>
</dbReference>
<evidence type="ECO:0000256" key="4">
    <source>
        <dbReference type="ARBA" id="ARBA00022448"/>
    </source>
</evidence>
<dbReference type="FunFam" id="1.20.1740.10:FF:000033">
    <property type="entry name" value="Lysine histidine transporter 1"/>
    <property type="match status" value="1"/>
</dbReference>